<evidence type="ECO:0000313" key="9">
    <source>
        <dbReference type="Proteomes" id="UP000193986"/>
    </source>
</evidence>
<evidence type="ECO:0000256" key="7">
    <source>
        <dbReference type="SAM" id="MobiDB-lite"/>
    </source>
</evidence>
<name>A0A1Y2AF19_9TREE</name>
<feature type="compositionally biased region" description="Basic residues" evidence="7">
    <location>
        <begin position="519"/>
        <end position="529"/>
    </location>
</feature>
<dbReference type="STRING" id="71784.A0A1Y2AF19"/>
<sequence length="566" mass="62638">MEIDVPEPDAQNSTNVVPVVSTNAGSEAPALAGPSGNDGSSASTSKPATKQVDKNERLLERVTRIRKGDNVLLRLPSDSIKAVVASTSGLVNLGKFGSFPAEKLIGLHYDITYEIITDTSLSEGVPAGDEEEEEEQGERSFGQGPRNKKKKNNKGKGTPGEGGEKTAAGWRNVLRPLKRRAVLDAVIDDITETNEFIDDDPETAKSALLSQDEIEALRAQGVSAEEMIQKQIARHEQFGLKTDFSKEKWRKRKERKFYQTIHALAPSIHNITTHYLTRNPIAIQQMRSDTLSQLLTISNIRPEGRYLVVDDTGGLVTAGILERMGCEGRLLTFTPADSPPSWAVLNVMNFGEVETDCVRWLSWMEAEEDYQRPPPPPEEILPEIAVTKTQARIRKHNAQVKELNETRAELFTSQWDGLIVASELNPISILTRLVPYLSGSATITVYSPYHQTLAEVLSHGKKDAQLLGCSLTESWTRTYQVLPGRTHPMMTTSATGGYLFYATKVIQSGTVPAATKSRFQQRKSGKRKKPESVKVDQGQGEDQEGEEDEVEDRVDQVDEEEDQVDI</sequence>
<protein>
    <recommendedName>
        <fullName evidence="3">tRNA (adenine(58)-N(1))-methyltransferase non-catalytic subunit TRM6</fullName>
    </recommendedName>
    <alternativeName>
        <fullName evidence="6">tRNA(m1A58)-methyltransferase subunit TRM6</fullName>
    </alternativeName>
</protein>
<proteinExistence type="inferred from homology"/>
<comment type="subcellular location">
    <subcellularLocation>
        <location evidence="1">Nucleus</location>
    </subcellularLocation>
</comment>
<dbReference type="FunCoup" id="A0A1Y2AF19">
    <property type="interactions" value="458"/>
</dbReference>
<evidence type="ECO:0000256" key="5">
    <source>
        <dbReference type="ARBA" id="ARBA00023242"/>
    </source>
</evidence>
<dbReference type="PANTHER" id="PTHR12945:SF0">
    <property type="entry name" value="TRNA (ADENINE(58)-N(1))-METHYLTRANSFERASE NON-CATALYTIC SUBUNIT TRM6"/>
    <property type="match status" value="1"/>
</dbReference>
<dbReference type="InterPro" id="IPR017423">
    <property type="entry name" value="TRM6"/>
</dbReference>
<evidence type="ECO:0000256" key="3">
    <source>
        <dbReference type="ARBA" id="ARBA00021704"/>
    </source>
</evidence>
<dbReference type="InParanoid" id="A0A1Y2AF19"/>
<evidence type="ECO:0000256" key="6">
    <source>
        <dbReference type="ARBA" id="ARBA00032319"/>
    </source>
</evidence>
<feature type="compositionally biased region" description="Polar residues" evidence="7">
    <location>
        <begin position="37"/>
        <end position="48"/>
    </location>
</feature>
<evidence type="ECO:0000256" key="4">
    <source>
        <dbReference type="ARBA" id="ARBA00022694"/>
    </source>
</evidence>
<dbReference type="GO" id="GO:0005634">
    <property type="term" value="C:nucleus"/>
    <property type="evidence" value="ECO:0007669"/>
    <property type="project" value="UniProtKB-SubCell"/>
</dbReference>
<organism evidence="8 9">
    <name type="scientific">Naematelia encephala</name>
    <dbReference type="NCBI Taxonomy" id="71784"/>
    <lineage>
        <taxon>Eukaryota</taxon>
        <taxon>Fungi</taxon>
        <taxon>Dikarya</taxon>
        <taxon>Basidiomycota</taxon>
        <taxon>Agaricomycotina</taxon>
        <taxon>Tremellomycetes</taxon>
        <taxon>Tremellales</taxon>
        <taxon>Naemateliaceae</taxon>
        <taxon>Naematelia</taxon>
    </lineage>
</organism>
<dbReference type="Pfam" id="PF04189">
    <property type="entry name" value="Gcd10p"/>
    <property type="match status" value="1"/>
</dbReference>
<feature type="region of interest" description="Disordered" evidence="7">
    <location>
        <begin position="513"/>
        <end position="566"/>
    </location>
</feature>
<keyword evidence="9" id="KW-1185">Reference proteome</keyword>
<feature type="region of interest" description="Disordered" evidence="7">
    <location>
        <begin position="123"/>
        <end position="169"/>
    </location>
</feature>
<feature type="compositionally biased region" description="Low complexity" evidence="7">
    <location>
        <begin position="12"/>
        <end position="23"/>
    </location>
</feature>
<dbReference type="Proteomes" id="UP000193986">
    <property type="component" value="Unassembled WGS sequence"/>
</dbReference>
<reference evidence="8 9" key="1">
    <citation type="submission" date="2016-07" db="EMBL/GenBank/DDBJ databases">
        <title>Pervasive Adenine N6-methylation of Active Genes in Fungi.</title>
        <authorList>
            <consortium name="DOE Joint Genome Institute"/>
            <person name="Mondo S.J."/>
            <person name="Dannebaum R.O."/>
            <person name="Kuo R.C."/>
            <person name="Labutti K."/>
            <person name="Haridas S."/>
            <person name="Kuo A."/>
            <person name="Salamov A."/>
            <person name="Ahrendt S.R."/>
            <person name="Lipzen A."/>
            <person name="Sullivan W."/>
            <person name="Andreopoulos W.B."/>
            <person name="Clum A."/>
            <person name="Lindquist E."/>
            <person name="Daum C."/>
            <person name="Ramamoorthy G.K."/>
            <person name="Gryganskyi A."/>
            <person name="Culley D."/>
            <person name="Magnuson J.K."/>
            <person name="James T.Y."/>
            <person name="O'Malley M.A."/>
            <person name="Stajich J.E."/>
            <person name="Spatafora J.W."/>
            <person name="Visel A."/>
            <person name="Grigoriev I.V."/>
        </authorList>
    </citation>
    <scope>NUCLEOTIDE SEQUENCE [LARGE SCALE GENOMIC DNA]</scope>
    <source>
        <strain evidence="8 9">68-887.2</strain>
    </source>
</reference>
<comment type="caution">
    <text evidence="8">The sequence shown here is derived from an EMBL/GenBank/DDBJ whole genome shotgun (WGS) entry which is preliminary data.</text>
</comment>
<evidence type="ECO:0000256" key="2">
    <source>
        <dbReference type="ARBA" id="ARBA00008320"/>
    </source>
</evidence>
<dbReference type="PANTHER" id="PTHR12945">
    <property type="entry name" value="TRANSLATION INITIATION FACTOR EIF3-RELATED"/>
    <property type="match status" value="1"/>
</dbReference>
<dbReference type="GO" id="GO:0030488">
    <property type="term" value="P:tRNA methylation"/>
    <property type="evidence" value="ECO:0007669"/>
    <property type="project" value="InterPro"/>
</dbReference>
<evidence type="ECO:0000256" key="1">
    <source>
        <dbReference type="ARBA" id="ARBA00004123"/>
    </source>
</evidence>
<dbReference type="AlphaFoldDB" id="A0A1Y2AF19"/>
<dbReference type="EMBL" id="MCFC01000123">
    <property type="protein sequence ID" value="ORY20867.1"/>
    <property type="molecule type" value="Genomic_DNA"/>
</dbReference>
<keyword evidence="5" id="KW-0539">Nucleus</keyword>
<feature type="region of interest" description="Disordered" evidence="7">
    <location>
        <begin position="1"/>
        <end position="55"/>
    </location>
</feature>
<dbReference type="OrthoDB" id="10254665at2759"/>
<feature type="compositionally biased region" description="Acidic residues" evidence="7">
    <location>
        <begin position="539"/>
        <end position="566"/>
    </location>
</feature>
<accession>A0A1Y2AF19</accession>
<evidence type="ECO:0000313" key="8">
    <source>
        <dbReference type="EMBL" id="ORY20867.1"/>
    </source>
</evidence>
<comment type="similarity">
    <text evidence="2">Belongs to the TRM6/GCD10 family.</text>
</comment>
<gene>
    <name evidence="8" type="ORF">BCR39DRAFT_554614</name>
</gene>
<keyword evidence="4" id="KW-0819">tRNA processing</keyword>
<dbReference type="GO" id="GO:0031515">
    <property type="term" value="C:tRNA (m1A) methyltransferase complex"/>
    <property type="evidence" value="ECO:0007669"/>
    <property type="project" value="InterPro"/>
</dbReference>